<sequence>MQGNSFDENMIIKENRTLFLQTSKGFISYLELENEVFKPIGYRISSYSEPVPVLKQMKKRTCQEVFDEWSIIARSHHPGKKIVEWIPEPLFNKFSMNGHAMIHTWYLHEENSVERVWRRDEINKFIKQDPYSFLNYGQEGIAVHYATLRHKIRGNIGLVIGTIIPWVEVICIRNGAKKMITVDYNNITIDHPQMEYRNAINLAIQWKNCSEGFDFVIAFSSIEHSGLGRYGDPLDPMGDIREIRKIHCFLKKDGLLFLGLPIDYMDHLVFNAHRIYGPLRASILFEGP</sequence>
<proteinExistence type="predicted"/>
<dbReference type="OrthoDB" id="428346at2759"/>
<dbReference type="Pfam" id="PF03269">
    <property type="entry name" value="DUF268"/>
    <property type="match status" value="1"/>
</dbReference>
<protein>
    <submittedName>
        <fullName evidence="4">DUF268 domain-containing protein</fullName>
    </submittedName>
</protein>
<name>A0A0N4UID5_DRAME</name>
<evidence type="ECO:0000313" key="1">
    <source>
        <dbReference type="EMBL" id="VDN60025.1"/>
    </source>
</evidence>
<dbReference type="Proteomes" id="UP000274756">
    <property type="component" value="Unassembled WGS sequence"/>
</dbReference>
<evidence type="ECO:0000313" key="3">
    <source>
        <dbReference type="Proteomes" id="UP000274756"/>
    </source>
</evidence>
<accession>A0A0N4UID5</accession>
<evidence type="ECO:0000313" key="2">
    <source>
        <dbReference type="Proteomes" id="UP000038040"/>
    </source>
</evidence>
<gene>
    <name evidence="1" type="ORF">DME_LOCUS9998</name>
</gene>
<evidence type="ECO:0000313" key="4">
    <source>
        <dbReference type="WBParaSite" id="DME_0000736201-mRNA-1"/>
    </source>
</evidence>
<dbReference type="WBParaSite" id="DME_0000736201-mRNA-1">
    <property type="protein sequence ID" value="DME_0000736201-mRNA-1"/>
    <property type="gene ID" value="DME_0000736201"/>
</dbReference>
<reference evidence="1 3" key="2">
    <citation type="submission" date="2018-11" db="EMBL/GenBank/DDBJ databases">
        <authorList>
            <consortium name="Pathogen Informatics"/>
        </authorList>
    </citation>
    <scope>NUCLEOTIDE SEQUENCE [LARGE SCALE GENOMIC DNA]</scope>
</reference>
<dbReference type="AlphaFoldDB" id="A0A0N4UID5"/>
<dbReference type="Proteomes" id="UP000038040">
    <property type="component" value="Unplaced"/>
</dbReference>
<keyword evidence="3" id="KW-1185">Reference proteome</keyword>
<dbReference type="InterPro" id="IPR004951">
    <property type="entry name" value="DUF268_CAE_spp"/>
</dbReference>
<dbReference type="EMBL" id="UYYG01001198">
    <property type="protein sequence ID" value="VDN60025.1"/>
    <property type="molecule type" value="Genomic_DNA"/>
</dbReference>
<organism evidence="2 4">
    <name type="scientific">Dracunculus medinensis</name>
    <name type="common">Guinea worm</name>
    <dbReference type="NCBI Taxonomy" id="318479"/>
    <lineage>
        <taxon>Eukaryota</taxon>
        <taxon>Metazoa</taxon>
        <taxon>Ecdysozoa</taxon>
        <taxon>Nematoda</taxon>
        <taxon>Chromadorea</taxon>
        <taxon>Rhabditida</taxon>
        <taxon>Spirurina</taxon>
        <taxon>Dracunculoidea</taxon>
        <taxon>Dracunculidae</taxon>
        <taxon>Dracunculus</taxon>
    </lineage>
</organism>
<reference evidence="4" key="1">
    <citation type="submission" date="2017-02" db="UniProtKB">
        <authorList>
            <consortium name="WormBaseParasite"/>
        </authorList>
    </citation>
    <scope>IDENTIFICATION</scope>
</reference>